<sequence length="225" mass="24605">MEDEWGSIELVVPWGLAGSNTDASPRRLANDIPSPVTSVHMRAYPTEEPPPPFPQAKVSLPDTPLFHLPRSRLTTRPAVKETPLRHGRHGTWETALYPPPSSASTGAADQFLSGLKHRSNDRPHPRYLPGGRTTGEISLTGGAINQIERYPMSMMMWAPIVTGESRRMKAPSQFNMSMQQQLSRFGGPMTIPPPQAACRPYSTTSQGGMQPLATVVGNARRQVSS</sequence>
<protein>
    <submittedName>
        <fullName evidence="2">Uncharacterized protein</fullName>
    </submittedName>
</protein>
<dbReference type="AlphaFoldDB" id="A0AB34JKI1"/>
<dbReference type="EMBL" id="JBGBPQ010000007">
    <property type="protein sequence ID" value="KAL1521488.1"/>
    <property type="molecule type" value="Genomic_DNA"/>
</dbReference>
<gene>
    <name evidence="2" type="ORF">AB1Y20_021150</name>
</gene>
<feature type="region of interest" description="Disordered" evidence="1">
    <location>
        <begin position="115"/>
        <end position="135"/>
    </location>
</feature>
<name>A0AB34JKI1_PRYPA</name>
<evidence type="ECO:0000313" key="3">
    <source>
        <dbReference type="Proteomes" id="UP001515480"/>
    </source>
</evidence>
<comment type="caution">
    <text evidence="2">The sequence shown here is derived from an EMBL/GenBank/DDBJ whole genome shotgun (WGS) entry which is preliminary data.</text>
</comment>
<accession>A0AB34JKI1</accession>
<proteinExistence type="predicted"/>
<organism evidence="2 3">
    <name type="scientific">Prymnesium parvum</name>
    <name type="common">Toxic golden alga</name>
    <dbReference type="NCBI Taxonomy" id="97485"/>
    <lineage>
        <taxon>Eukaryota</taxon>
        <taxon>Haptista</taxon>
        <taxon>Haptophyta</taxon>
        <taxon>Prymnesiophyceae</taxon>
        <taxon>Prymnesiales</taxon>
        <taxon>Prymnesiaceae</taxon>
        <taxon>Prymnesium</taxon>
    </lineage>
</organism>
<reference evidence="2 3" key="1">
    <citation type="journal article" date="2024" name="Science">
        <title>Giant polyketide synthase enzymes in the biosynthesis of giant marine polyether toxins.</title>
        <authorList>
            <person name="Fallon T.R."/>
            <person name="Shende V.V."/>
            <person name="Wierzbicki I.H."/>
            <person name="Pendleton A.L."/>
            <person name="Watervoot N.F."/>
            <person name="Auber R.P."/>
            <person name="Gonzalez D.J."/>
            <person name="Wisecaver J.H."/>
            <person name="Moore B.S."/>
        </authorList>
    </citation>
    <scope>NUCLEOTIDE SEQUENCE [LARGE SCALE GENOMIC DNA]</scope>
    <source>
        <strain evidence="2 3">12B1</strain>
    </source>
</reference>
<dbReference type="Proteomes" id="UP001515480">
    <property type="component" value="Unassembled WGS sequence"/>
</dbReference>
<keyword evidence="3" id="KW-1185">Reference proteome</keyword>
<evidence type="ECO:0000313" key="2">
    <source>
        <dbReference type="EMBL" id="KAL1521488.1"/>
    </source>
</evidence>
<evidence type="ECO:0000256" key="1">
    <source>
        <dbReference type="SAM" id="MobiDB-lite"/>
    </source>
</evidence>